<dbReference type="GeneID" id="14912450"/>
<evidence type="ECO:0000256" key="1">
    <source>
        <dbReference type="SAM" id="MobiDB-lite"/>
    </source>
</evidence>
<keyword evidence="3" id="KW-1185">Reference proteome</keyword>
<name>L8GFV1_ACACF</name>
<reference evidence="2 3" key="1">
    <citation type="journal article" date="2013" name="Genome Biol.">
        <title>Genome of Acanthamoeba castellanii highlights extensive lateral gene transfer and early evolution of tyrosine kinase signaling.</title>
        <authorList>
            <person name="Clarke M."/>
            <person name="Lohan A.J."/>
            <person name="Liu B."/>
            <person name="Lagkouvardos I."/>
            <person name="Roy S."/>
            <person name="Zafar N."/>
            <person name="Bertelli C."/>
            <person name="Schilde C."/>
            <person name="Kianianmomeni A."/>
            <person name="Burglin T.R."/>
            <person name="Frech C."/>
            <person name="Turcotte B."/>
            <person name="Kopec K.O."/>
            <person name="Synnott J.M."/>
            <person name="Choo C."/>
            <person name="Paponov I."/>
            <person name="Finkler A."/>
            <person name="Soon Heng Tan C."/>
            <person name="Hutchins A.P."/>
            <person name="Weinmeier T."/>
            <person name="Rattei T."/>
            <person name="Chu J.S."/>
            <person name="Gimenez G."/>
            <person name="Irimia M."/>
            <person name="Rigden D.J."/>
            <person name="Fitzpatrick D.A."/>
            <person name="Lorenzo-Morales J."/>
            <person name="Bateman A."/>
            <person name="Chiu C.H."/>
            <person name="Tang P."/>
            <person name="Hegemann P."/>
            <person name="Fromm H."/>
            <person name="Raoult D."/>
            <person name="Greub G."/>
            <person name="Miranda-Saavedra D."/>
            <person name="Chen N."/>
            <person name="Nash P."/>
            <person name="Ginger M.L."/>
            <person name="Horn M."/>
            <person name="Schaap P."/>
            <person name="Caler L."/>
            <person name="Loftus B."/>
        </authorList>
    </citation>
    <scope>NUCLEOTIDE SEQUENCE [LARGE SCALE GENOMIC DNA]</scope>
    <source>
        <strain evidence="2 3">Neff</strain>
    </source>
</reference>
<accession>L8GFV1</accession>
<feature type="compositionally biased region" description="Basic residues" evidence="1">
    <location>
        <begin position="150"/>
        <end position="163"/>
    </location>
</feature>
<organism evidence="2 3">
    <name type="scientific">Acanthamoeba castellanii (strain ATCC 30010 / Neff)</name>
    <dbReference type="NCBI Taxonomy" id="1257118"/>
    <lineage>
        <taxon>Eukaryota</taxon>
        <taxon>Amoebozoa</taxon>
        <taxon>Discosea</taxon>
        <taxon>Longamoebia</taxon>
        <taxon>Centramoebida</taxon>
        <taxon>Acanthamoebidae</taxon>
        <taxon>Acanthamoeba</taxon>
    </lineage>
</organism>
<evidence type="ECO:0000313" key="3">
    <source>
        <dbReference type="Proteomes" id="UP000011083"/>
    </source>
</evidence>
<dbReference type="RefSeq" id="XP_004333978.1">
    <property type="nucleotide sequence ID" value="XM_004333930.1"/>
</dbReference>
<dbReference type="InterPro" id="IPR031974">
    <property type="entry name" value="PDCD7"/>
</dbReference>
<feature type="region of interest" description="Disordered" evidence="1">
    <location>
        <begin position="254"/>
        <end position="371"/>
    </location>
</feature>
<dbReference type="VEuPathDB" id="AmoebaDB:ACA1_400310"/>
<feature type="region of interest" description="Disordered" evidence="1">
    <location>
        <begin position="150"/>
        <end position="177"/>
    </location>
</feature>
<proteinExistence type="predicted"/>
<dbReference type="EMBL" id="KB008145">
    <property type="protein sequence ID" value="ELR11965.1"/>
    <property type="molecule type" value="Genomic_DNA"/>
</dbReference>
<dbReference type="KEGG" id="acan:ACA1_400310"/>
<feature type="compositionally biased region" description="Basic and acidic residues" evidence="1">
    <location>
        <begin position="313"/>
        <end position="332"/>
    </location>
</feature>
<sequence length="418" mass="47333">MHLQSRHFHSRMSKDSSPLPPPHLRSAMPWNGGLPPTFVPALTPPVYVPVTPPKMAQGVVRDAWLEMWMQRNRDADQSTASGAQQASPQFSWRTADVKARLREVAVLLDTIKHATEPQDISAKEAALAQLMSVFEDEEAYTRFKNRTLKTQRNKRWQKRKKEKRRQEQAAAPSKAEIERTAEEIRARQEAIHLAEVAARKKQVADRIEGRQKRKRARELDYKAQIAARLEVLLRIRRLKQGVTEPITYFEEVKRAQDEKKERRQADAEEQGKGEGETVRADAHGKSVGEEAPVVASVASPSRKQEEEYDIEVEGGRGVRPAKEKGKELGDTNRRKRKKRKTEVAAASPAPAKANYAPTYKQQASRSPEELEAIRQGWDSCIVPEGTPGASAIPPDLLLAARPSSLEWERLLRPPHHRR</sequence>
<feature type="compositionally biased region" description="Basic residues" evidence="1">
    <location>
        <begin position="1"/>
        <end position="11"/>
    </location>
</feature>
<evidence type="ECO:0000313" key="2">
    <source>
        <dbReference type="EMBL" id="ELR11965.1"/>
    </source>
</evidence>
<feature type="compositionally biased region" description="Basic and acidic residues" evidence="1">
    <location>
        <begin position="254"/>
        <end position="288"/>
    </location>
</feature>
<feature type="region of interest" description="Disordered" evidence="1">
    <location>
        <begin position="1"/>
        <end position="28"/>
    </location>
</feature>
<gene>
    <name evidence="2" type="ORF">ACA1_400310</name>
</gene>
<dbReference type="Proteomes" id="UP000011083">
    <property type="component" value="Unassembled WGS sequence"/>
</dbReference>
<feature type="compositionally biased region" description="Low complexity" evidence="1">
    <location>
        <begin position="344"/>
        <end position="357"/>
    </location>
</feature>
<dbReference type="Pfam" id="PF16021">
    <property type="entry name" value="PDCD7"/>
    <property type="match status" value="1"/>
</dbReference>
<dbReference type="AlphaFoldDB" id="L8GFV1"/>
<dbReference type="SMR" id="L8GFV1"/>
<protein>
    <submittedName>
        <fullName evidence="2">Uncharacterized protein</fullName>
    </submittedName>
</protein>